<dbReference type="PANTHER" id="PTHR24024:SF19">
    <property type="entry name" value="FARMER, ISOFORM H"/>
    <property type="match status" value="1"/>
</dbReference>
<evidence type="ECO:0000313" key="4">
    <source>
        <dbReference type="WormBase" id="CBG01919"/>
    </source>
</evidence>
<dbReference type="PANTHER" id="PTHR24024">
    <property type="entry name" value="PULMONARY SURFACTANT-ASSOCIATED PROTEIN A"/>
    <property type="match status" value="1"/>
</dbReference>
<dbReference type="InterPro" id="IPR051077">
    <property type="entry name" value="Ca-dependent_lectin"/>
</dbReference>
<feature type="compositionally biased region" description="Low complexity" evidence="1">
    <location>
        <begin position="1009"/>
        <end position="1032"/>
    </location>
</feature>
<evidence type="ECO:0000313" key="3">
    <source>
        <dbReference type="Proteomes" id="UP000008549"/>
    </source>
</evidence>
<feature type="compositionally biased region" description="Low complexity" evidence="1">
    <location>
        <begin position="540"/>
        <end position="553"/>
    </location>
</feature>
<evidence type="ECO:0000256" key="1">
    <source>
        <dbReference type="SAM" id="MobiDB-lite"/>
    </source>
</evidence>
<dbReference type="STRING" id="6238.A8WRK9"/>
<dbReference type="EMBL" id="HE601451">
    <property type="protein sequence ID" value="CAP23117.2"/>
    <property type="molecule type" value="Genomic_DNA"/>
</dbReference>
<dbReference type="WormBase" id="CBG01919">
    <property type="protein sequence ID" value="CBP47471"/>
    <property type="gene ID" value="WBGene00025087"/>
</dbReference>
<feature type="region of interest" description="Disordered" evidence="1">
    <location>
        <begin position="889"/>
        <end position="934"/>
    </location>
</feature>
<keyword evidence="3" id="KW-1185">Reference proteome</keyword>
<dbReference type="KEGG" id="cbr:CBG_01919"/>
<dbReference type="RefSeq" id="XP_045091978.1">
    <property type="nucleotide sequence ID" value="XM_045238982.1"/>
</dbReference>
<reference evidence="2 3" key="2">
    <citation type="journal article" date="2011" name="PLoS Genet.">
        <title>Caenorhabditis briggsae recombinant inbred line genotypes reveal inter-strain incompatibility and the evolution of recombination.</title>
        <authorList>
            <person name="Ross J.A."/>
            <person name="Koboldt D.C."/>
            <person name="Staisch J.E."/>
            <person name="Chamberlin H.M."/>
            <person name="Gupta B.P."/>
            <person name="Miller R.D."/>
            <person name="Baird S.E."/>
            <person name="Haag E.S."/>
        </authorList>
    </citation>
    <scope>NUCLEOTIDE SEQUENCE [LARGE SCALE GENOMIC DNA]</scope>
    <source>
        <strain evidence="2 3">AF16</strain>
    </source>
</reference>
<dbReference type="CTD" id="8585722"/>
<feature type="compositionally biased region" description="Basic and acidic residues" evidence="1">
    <location>
        <begin position="1262"/>
        <end position="1278"/>
    </location>
</feature>
<feature type="region of interest" description="Disordered" evidence="1">
    <location>
        <begin position="421"/>
        <end position="587"/>
    </location>
</feature>
<organism evidence="2 3">
    <name type="scientific">Caenorhabditis briggsae</name>
    <dbReference type="NCBI Taxonomy" id="6238"/>
    <lineage>
        <taxon>Eukaryota</taxon>
        <taxon>Metazoa</taxon>
        <taxon>Ecdysozoa</taxon>
        <taxon>Nematoda</taxon>
        <taxon>Chromadorea</taxon>
        <taxon>Rhabditida</taxon>
        <taxon>Rhabditina</taxon>
        <taxon>Rhabditomorpha</taxon>
        <taxon>Rhabditoidea</taxon>
        <taxon>Rhabditidae</taxon>
        <taxon>Peloderinae</taxon>
        <taxon>Caenorhabditis</taxon>
    </lineage>
</organism>
<feature type="region of interest" description="Disordered" evidence="1">
    <location>
        <begin position="955"/>
        <end position="1194"/>
    </location>
</feature>
<dbReference type="HOGENOM" id="CLU_259379_0_0_1"/>
<dbReference type="Proteomes" id="UP000008549">
    <property type="component" value="Unassembled WGS sequence"/>
</dbReference>
<gene>
    <name evidence="2 4" type="ORF">CBG01919</name>
    <name evidence="2" type="ORF">CBG_01919</name>
</gene>
<feature type="compositionally biased region" description="Low complexity" evidence="1">
    <location>
        <begin position="904"/>
        <end position="918"/>
    </location>
</feature>
<feature type="compositionally biased region" description="Low complexity" evidence="1">
    <location>
        <begin position="1038"/>
        <end position="1159"/>
    </location>
</feature>
<dbReference type="InParanoid" id="A8WRK9"/>
<feature type="compositionally biased region" description="Low complexity" evidence="1">
    <location>
        <begin position="497"/>
        <end position="512"/>
    </location>
</feature>
<feature type="compositionally biased region" description="Polar residues" evidence="1">
    <location>
        <begin position="477"/>
        <end position="486"/>
    </location>
</feature>
<protein>
    <submittedName>
        <fullName evidence="2">Protein CBG01919</fullName>
    </submittedName>
</protein>
<feature type="region of interest" description="Disordered" evidence="1">
    <location>
        <begin position="218"/>
        <end position="238"/>
    </location>
</feature>
<feature type="compositionally biased region" description="Basic residues" evidence="1">
    <location>
        <begin position="1312"/>
        <end position="1327"/>
    </location>
</feature>
<dbReference type="GO" id="GO:0005615">
    <property type="term" value="C:extracellular space"/>
    <property type="evidence" value="ECO:0000318"/>
    <property type="project" value="GO_Central"/>
</dbReference>
<feature type="compositionally biased region" description="Polar residues" evidence="1">
    <location>
        <begin position="978"/>
        <end position="995"/>
    </location>
</feature>
<feature type="compositionally biased region" description="Acidic residues" evidence="1">
    <location>
        <begin position="433"/>
        <end position="442"/>
    </location>
</feature>
<evidence type="ECO:0000313" key="2">
    <source>
        <dbReference type="EMBL" id="CAP23117.2"/>
    </source>
</evidence>
<feature type="region of interest" description="Disordered" evidence="1">
    <location>
        <begin position="1262"/>
        <end position="1327"/>
    </location>
</feature>
<feature type="compositionally biased region" description="Basic and acidic residues" evidence="1">
    <location>
        <begin position="996"/>
        <end position="1005"/>
    </location>
</feature>
<dbReference type="GeneID" id="8585722"/>
<proteinExistence type="predicted"/>
<reference evidence="2 3" key="1">
    <citation type="journal article" date="2003" name="PLoS Biol.">
        <title>The genome sequence of Caenorhabditis briggsae: a platform for comparative genomics.</title>
        <authorList>
            <person name="Stein L.D."/>
            <person name="Bao Z."/>
            <person name="Blasiar D."/>
            <person name="Blumenthal T."/>
            <person name="Brent M.R."/>
            <person name="Chen N."/>
            <person name="Chinwalla A."/>
            <person name="Clarke L."/>
            <person name="Clee C."/>
            <person name="Coghlan A."/>
            <person name="Coulson A."/>
            <person name="D'Eustachio P."/>
            <person name="Fitch D.H."/>
            <person name="Fulton L.A."/>
            <person name="Fulton R.E."/>
            <person name="Griffiths-Jones S."/>
            <person name="Harris T.W."/>
            <person name="Hillier L.W."/>
            <person name="Kamath R."/>
            <person name="Kuwabara P.E."/>
            <person name="Mardis E.R."/>
            <person name="Marra M.A."/>
            <person name="Miner T.L."/>
            <person name="Minx P."/>
            <person name="Mullikin J.C."/>
            <person name="Plumb R.W."/>
            <person name="Rogers J."/>
            <person name="Schein J.E."/>
            <person name="Sohrmann M."/>
            <person name="Spieth J."/>
            <person name="Stajich J.E."/>
            <person name="Wei C."/>
            <person name="Willey D."/>
            <person name="Wilson R.K."/>
            <person name="Durbin R."/>
            <person name="Waterston R.H."/>
        </authorList>
    </citation>
    <scope>NUCLEOTIDE SEQUENCE [LARGE SCALE GENOMIC DNA]</scope>
    <source>
        <strain evidence="2 3">AF16</strain>
    </source>
</reference>
<name>A8WRK9_CAEBR</name>
<accession>A8WRK9</accession>
<sequence>MSRGHGKPTEITPLEIHINKLLENVRTDQQYQHISLELFTEWVIDFCNEQDTEYGDWGNEELFGEYVDDQLARLNRVTATDVGNVRLFPNEIDFLLAQELVKLIGVDAGSPAWDLANALASIRQPKVRQTRRRRRTAPHRAANLRVPTQPLVTPTPVAPLVILARPPIPHQEAPILRGMLTQGAPAPGTVLFVPAASTSQPGPSAPGQHSPGTVLVGAAWRSQPGPSAPAQPAPARRGRAQKLDAVVDRISSRLVPAADRTFTAPEAPAALPDAVAPEVPIKEEEPEDVPASLEPEAPAALPEPLPLQAPIKEEAPAALPEALLLQAPIKEEEPEAFLLQAQIKEEPETLPDFLEDPNADLEPLEPDELAALREDAYADLLPYDPEEFAALPEDHAPEAIAAPEADAPIEADAPVVPIQEEDSIQAATAAREQEEDFSEDSEVFGSMVFRNEDHYKTPGWELPPAEDSEDKQEAAIQPSQTRSSTPAAPIQGALVQAPAAAGPAAAPVAAPATPEPAAPATPAATPQRKRGRKPKSWAVAPTPATPATPAATPQRKRGRKPKSQAAAPTPAAPPVKRGRPKKTKEEESELQDCFVCPGCKLPAGLTGKKESTDYRCGWCLCWYHAKHTTWTEWPKYEGQYWCANCDKLPDDDGSRKLRKRKATEPPRRSAQIRGFDNVSYLKYLCESNLSIQLSKYSTKRKKEVEEDDDEEEVKVTPKRRKESTSPILHMLALKNHPSCSTAEGRMLMIGNQHQMVNANVLFVPPSPTPAILVPAVGSIPSVEAPLPHQEALSLSGMLTQGTPAQPAPGDAALVLPAITARSRPATAIPRVAACHGRRQNLQAILDRLSARLAAAAVQKPIVLGAQYVAPVALNPEASAEVPKGLSPEAPAAVQKPFSPKAPSADPAPFEPEATAAAPVREEAPKAVPDPLAPKGFIQAAASPVRTLENEIKQREREVKFSEDTGVFEPEVTVEQEETIQPSDTRSPSPEISVQEDSVHERERTPVLRPAEAPETPAKPAGPEGPVGTAGPAGPAGPVGPVGSAEPTGPAGPTGPASPAAAPATPSKSAGPVGAAGKAGQTSPAAAPATPSKSAGPIRTAGPVGTTGPTGPASPAAEPATPAGSESLAAAPETPAEPSTQAAPAAQATLAAPAAPATPAVTPQRKSGRKPQTKRAASTPAASAVKRGRQNKEAKIEEESELQDCFVCPGCKLPASLTGKKKSTDYRCGWCLCWYHAKHTTWTEFPGFKDNYWCANCDKLPDDDGSRKQRKRKDTEPKRRSAQIRAFDKLSRYSTVSRKKTRDDDEEEESTPKRRKTTATPKRSQRRQ</sequence>